<evidence type="ECO:0000313" key="1">
    <source>
        <dbReference type="EMBL" id="PEX45918.1"/>
    </source>
</evidence>
<sequence>MIVPESKTLISWSDYVPKSLEFVQKLALIRKANNTTNISDISTLLKLQMVTKLLEQYYYPAKQFESQNPSHYEVYLFCGIQANYRKRFTK</sequence>
<accession>A0ABD6SWD1</accession>
<comment type="caution">
    <text evidence="1">The sequence shown here is derived from an EMBL/GenBank/DDBJ whole genome shotgun (WGS) entry which is preliminary data.</text>
</comment>
<dbReference type="AlphaFoldDB" id="A0ABD6SWD1"/>
<dbReference type="Proteomes" id="UP000220502">
    <property type="component" value="Unassembled WGS sequence"/>
</dbReference>
<reference evidence="1 2" key="1">
    <citation type="submission" date="2017-09" db="EMBL/GenBank/DDBJ databases">
        <title>Large-scale bioinformatics analysis of Bacillus genomes uncovers conserved roles of natural products in bacterial physiology.</title>
        <authorList>
            <consortium name="Agbiome Team Llc"/>
            <person name="Bleich R.M."/>
            <person name="Kirk G.J."/>
            <person name="Santa Maria K.C."/>
            <person name="Allen S.E."/>
            <person name="Farag S."/>
            <person name="Shank E.A."/>
            <person name="Bowers A."/>
        </authorList>
    </citation>
    <scope>NUCLEOTIDE SEQUENCE [LARGE SCALE GENOMIC DNA]</scope>
    <source>
        <strain evidence="1 2">AFS007900</strain>
    </source>
</reference>
<dbReference type="RefSeq" id="WP_044306829.1">
    <property type="nucleotide sequence ID" value="NZ_NTRM01000032.1"/>
</dbReference>
<protein>
    <submittedName>
        <fullName evidence="1">Uncharacterized protein</fullName>
    </submittedName>
</protein>
<gene>
    <name evidence="1" type="ORF">CN461_23300</name>
</gene>
<dbReference type="Gene3D" id="1.20.140.60">
    <property type="match status" value="1"/>
</dbReference>
<organism evidence="1 2">
    <name type="scientific">Bacillus thuringiensis</name>
    <dbReference type="NCBI Taxonomy" id="1428"/>
    <lineage>
        <taxon>Bacteria</taxon>
        <taxon>Bacillati</taxon>
        <taxon>Bacillota</taxon>
        <taxon>Bacilli</taxon>
        <taxon>Bacillales</taxon>
        <taxon>Bacillaceae</taxon>
        <taxon>Bacillus</taxon>
        <taxon>Bacillus cereus group</taxon>
    </lineage>
</organism>
<evidence type="ECO:0000313" key="2">
    <source>
        <dbReference type="Proteomes" id="UP000220502"/>
    </source>
</evidence>
<name>A0ABD6SWD1_BACTU</name>
<dbReference type="EMBL" id="NTXF01000036">
    <property type="protein sequence ID" value="PEX45918.1"/>
    <property type="molecule type" value="Genomic_DNA"/>
</dbReference>
<proteinExistence type="predicted"/>